<feature type="region of interest" description="Disordered" evidence="1">
    <location>
        <begin position="1"/>
        <end position="48"/>
    </location>
</feature>
<dbReference type="EMBL" id="MU167261">
    <property type="protein sequence ID" value="KAG0146443.1"/>
    <property type="molecule type" value="Genomic_DNA"/>
</dbReference>
<gene>
    <name evidence="2" type="ORF">CROQUDRAFT_92750</name>
</gene>
<keyword evidence="3" id="KW-1185">Reference proteome</keyword>
<dbReference type="AlphaFoldDB" id="A0A9P6NI77"/>
<organism evidence="2 3">
    <name type="scientific">Cronartium quercuum f. sp. fusiforme G11</name>
    <dbReference type="NCBI Taxonomy" id="708437"/>
    <lineage>
        <taxon>Eukaryota</taxon>
        <taxon>Fungi</taxon>
        <taxon>Dikarya</taxon>
        <taxon>Basidiomycota</taxon>
        <taxon>Pucciniomycotina</taxon>
        <taxon>Pucciniomycetes</taxon>
        <taxon>Pucciniales</taxon>
        <taxon>Coleosporiaceae</taxon>
        <taxon>Cronartium</taxon>
    </lineage>
</organism>
<evidence type="ECO:0000313" key="2">
    <source>
        <dbReference type="EMBL" id="KAG0146443.1"/>
    </source>
</evidence>
<proteinExistence type="predicted"/>
<protein>
    <submittedName>
        <fullName evidence="2">Uncharacterized protein</fullName>
    </submittedName>
</protein>
<evidence type="ECO:0000256" key="1">
    <source>
        <dbReference type="SAM" id="MobiDB-lite"/>
    </source>
</evidence>
<name>A0A9P6NI77_9BASI</name>
<sequence length="78" mass="8217">MYTTGAIVPAQDGRLPVTSGHRPIMAGGPSPKGHKGGPCEDGRPHSSSYRPQIDWGSIWLAHGHSGLYRGQLGRASKA</sequence>
<dbReference type="Proteomes" id="UP000886653">
    <property type="component" value="Unassembled WGS sequence"/>
</dbReference>
<reference evidence="2" key="1">
    <citation type="submission" date="2013-11" db="EMBL/GenBank/DDBJ databases">
        <title>Genome sequence of the fusiform rust pathogen reveals effectors for host alternation and coevolution with pine.</title>
        <authorList>
            <consortium name="DOE Joint Genome Institute"/>
            <person name="Smith K."/>
            <person name="Pendleton A."/>
            <person name="Kubisiak T."/>
            <person name="Anderson C."/>
            <person name="Salamov A."/>
            <person name="Aerts A."/>
            <person name="Riley R."/>
            <person name="Clum A."/>
            <person name="Lindquist E."/>
            <person name="Ence D."/>
            <person name="Campbell M."/>
            <person name="Kronenberg Z."/>
            <person name="Feau N."/>
            <person name="Dhillon B."/>
            <person name="Hamelin R."/>
            <person name="Burleigh J."/>
            <person name="Smith J."/>
            <person name="Yandell M."/>
            <person name="Nelson C."/>
            <person name="Grigoriev I."/>
            <person name="Davis J."/>
        </authorList>
    </citation>
    <scope>NUCLEOTIDE SEQUENCE</scope>
    <source>
        <strain evidence="2">G11</strain>
    </source>
</reference>
<accession>A0A9P6NI77</accession>
<evidence type="ECO:0000313" key="3">
    <source>
        <dbReference type="Proteomes" id="UP000886653"/>
    </source>
</evidence>
<comment type="caution">
    <text evidence="2">The sequence shown here is derived from an EMBL/GenBank/DDBJ whole genome shotgun (WGS) entry which is preliminary data.</text>
</comment>